<dbReference type="InterPro" id="IPR002938">
    <property type="entry name" value="FAD-bd"/>
</dbReference>
<evidence type="ECO:0000259" key="4">
    <source>
        <dbReference type="Pfam" id="PF01494"/>
    </source>
</evidence>
<evidence type="ECO:0000313" key="5">
    <source>
        <dbReference type="EMBL" id="KAK9845245.1"/>
    </source>
</evidence>
<dbReference type="PANTHER" id="PTHR45934">
    <property type="entry name" value="FAD/NAD(P)-BINDING OXIDOREDUCTASE FAMILY PROTEIN"/>
    <property type="match status" value="1"/>
</dbReference>
<dbReference type="Proteomes" id="UP001445335">
    <property type="component" value="Unassembled WGS sequence"/>
</dbReference>
<proteinExistence type="inferred from homology"/>
<feature type="domain" description="FAD-binding" evidence="4">
    <location>
        <begin position="16"/>
        <end position="82"/>
    </location>
</feature>
<dbReference type="PANTHER" id="PTHR45934:SF9">
    <property type="entry name" value="FAD_NAD(P)-BINDING OXIDOREDUCTASE FAMILY PROTEIN"/>
    <property type="match status" value="1"/>
</dbReference>
<evidence type="ECO:0000256" key="2">
    <source>
        <dbReference type="ARBA" id="ARBA00023033"/>
    </source>
</evidence>
<dbReference type="AlphaFoldDB" id="A0AAW1SH62"/>
<keyword evidence="6" id="KW-1185">Reference proteome</keyword>
<keyword evidence="1" id="KW-0560">Oxidoreductase</keyword>
<sequence>MQARASVLDGAATENSVVVVGGGIGGLAAAVGLTKVGIPVTVLERAASLREAGACIMMQSNAWRALEALGVANDLRSRYAMKVERMEAYKKSGQRLNSLAVADCEGGPHELRGLASARSRTLQAGPVIELEDGTQIKAKVVIGADGVMSTVGASLGIPKPVYAGWSVFRGMTDFPEGLPDPAPAFRVILEDTSGLMVGTYPVSPTRAYYFVCGPAPEDYVQKCKDKKVARAELEKRVKGLPLAMEAVVAHTPDEHLYISIVGDRKVPAGEPMGRGCITVIGDAMHPTTPAIGQGGAMALEDTVEVAAALRDTCAPAGFKPSDMAAAFAAAEPAALAQALRANERHRTERCAPLVELAHKNAERTIVNQNILWVWLRDWYISTFGFNPKTQLEYTLPYKASVL</sequence>
<feature type="domain" description="FAD-binding" evidence="4">
    <location>
        <begin position="132"/>
        <end position="309"/>
    </location>
</feature>
<dbReference type="SUPFAM" id="SSF51905">
    <property type="entry name" value="FAD/NAD(P)-binding domain"/>
    <property type="match status" value="1"/>
</dbReference>
<dbReference type="Gene3D" id="3.50.50.60">
    <property type="entry name" value="FAD/NAD(P)-binding domain"/>
    <property type="match status" value="1"/>
</dbReference>
<accession>A0AAW1SH62</accession>
<keyword evidence="2" id="KW-0503">Monooxygenase</keyword>
<organism evidence="5 6">
    <name type="scientific">Elliptochloris bilobata</name>
    <dbReference type="NCBI Taxonomy" id="381761"/>
    <lineage>
        <taxon>Eukaryota</taxon>
        <taxon>Viridiplantae</taxon>
        <taxon>Chlorophyta</taxon>
        <taxon>core chlorophytes</taxon>
        <taxon>Trebouxiophyceae</taxon>
        <taxon>Trebouxiophyceae incertae sedis</taxon>
        <taxon>Elliptochloris clade</taxon>
        <taxon>Elliptochloris</taxon>
    </lineage>
</organism>
<evidence type="ECO:0000313" key="6">
    <source>
        <dbReference type="Proteomes" id="UP001445335"/>
    </source>
</evidence>
<dbReference type="InterPro" id="IPR036188">
    <property type="entry name" value="FAD/NAD-bd_sf"/>
</dbReference>
<gene>
    <name evidence="5" type="ORF">WJX81_001020</name>
</gene>
<evidence type="ECO:0000256" key="3">
    <source>
        <dbReference type="ARBA" id="ARBA00024018"/>
    </source>
</evidence>
<dbReference type="InterPro" id="IPR044560">
    <property type="entry name" value="MOase"/>
</dbReference>
<dbReference type="PRINTS" id="PR00420">
    <property type="entry name" value="RNGMNOXGNASE"/>
</dbReference>
<comment type="caution">
    <text evidence="5">The sequence shown here is derived from an EMBL/GenBank/DDBJ whole genome shotgun (WGS) entry which is preliminary data.</text>
</comment>
<evidence type="ECO:0000256" key="1">
    <source>
        <dbReference type="ARBA" id="ARBA00023002"/>
    </source>
</evidence>
<comment type="similarity">
    <text evidence="3">Belongs to the 3-hydroxybenzoate 6-hydroxylase family.</text>
</comment>
<dbReference type="Pfam" id="PF01494">
    <property type="entry name" value="FAD_binding_3"/>
    <property type="match status" value="2"/>
</dbReference>
<reference evidence="5 6" key="1">
    <citation type="journal article" date="2024" name="Nat. Commun.">
        <title>Phylogenomics reveals the evolutionary origins of lichenization in chlorophyte algae.</title>
        <authorList>
            <person name="Puginier C."/>
            <person name="Libourel C."/>
            <person name="Otte J."/>
            <person name="Skaloud P."/>
            <person name="Haon M."/>
            <person name="Grisel S."/>
            <person name="Petersen M."/>
            <person name="Berrin J.G."/>
            <person name="Delaux P.M."/>
            <person name="Dal Grande F."/>
            <person name="Keller J."/>
        </authorList>
    </citation>
    <scope>NUCLEOTIDE SEQUENCE [LARGE SCALE GENOMIC DNA]</scope>
    <source>
        <strain evidence="5 6">SAG 245.80</strain>
    </source>
</reference>
<protein>
    <recommendedName>
        <fullName evidence="4">FAD-binding domain-containing protein</fullName>
    </recommendedName>
</protein>
<name>A0AAW1SH62_9CHLO</name>
<dbReference type="GO" id="GO:0071949">
    <property type="term" value="F:FAD binding"/>
    <property type="evidence" value="ECO:0007669"/>
    <property type="project" value="InterPro"/>
</dbReference>
<dbReference type="GO" id="GO:0004497">
    <property type="term" value="F:monooxygenase activity"/>
    <property type="evidence" value="ECO:0007669"/>
    <property type="project" value="UniProtKB-KW"/>
</dbReference>
<dbReference type="EMBL" id="JALJOU010000003">
    <property type="protein sequence ID" value="KAK9845245.1"/>
    <property type="molecule type" value="Genomic_DNA"/>
</dbReference>